<dbReference type="GO" id="GO:0016567">
    <property type="term" value="P:protein ubiquitination"/>
    <property type="evidence" value="ECO:0007669"/>
    <property type="project" value="TreeGrafter"/>
</dbReference>
<evidence type="ECO:0008006" key="4">
    <source>
        <dbReference type="Google" id="ProtNLM"/>
    </source>
</evidence>
<dbReference type="SMART" id="SM00612">
    <property type="entry name" value="Kelch"/>
    <property type="match status" value="2"/>
</dbReference>
<dbReference type="PANTHER" id="PTHR45632">
    <property type="entry name" value="LD33804P"/>
    <property type="match status" value="1"/>
</dbReference>
<proteinExistence type="predicted"/>
<dbReference type="PANTHER" id="PTHR45632:SF11">
    <property type="entry name" value="KELCH-LIKE PROTEIN 9"/>
    <property type="match status" value="1"/>
</dbReference>
<reference evidence="2" key="1">
    <citation type="submission" date="2021-01" db="EMBL/GenBank/DDBJ databases">
        <title>A chromosome-scale assembly of European eel, Anguilla anguilla.</title>
        <authorList>
            <person name="Henkel C."/>
            <person name="Jong-Raadsen S.A."/>
            <person name="Dufour S."/>
            <person name="Weltzien F.-A."/>
            <person name="Palstra A.P."/>
            <person name="Pelster B."/>
            <person name="Spaink H.P."/>
            <person name="Van Den Thillart G.E."/>
            <person name="Jansen H."/>
            <person name="Zahm M."/>
            <person name="Klopp C."/>
            <person name="Cedric C."/>
            <person name="Louis A."/>
            <person name="Berthelot C."/>
            <person name="Parey E."/>
            <person name="Roest Crollius H."/>
            <person name="Montfort J."/>
            <person name="Robinson-Rechavi M."/>
            <person name="Bucao C."/>
            <person name="Bouchez O."/>
            <person name="Gislard M."/>
            <person name="Lluch J."/>
            <person name="Milhes M."/>
            <person name="Lampietro C."/>
            <person name="Lopez Roques C."/>
            <person name="Donnadieu C."/>
            <person name="Braasch I."/>
            <person name="Desvignes T."/>
            <person name="Postlethwait J."/>
            <person name="Bobe J."/>
            <person name="Guiguen Y."/>
            <person name="Dirks R."/>
        </authorList>
    </citation>
    <scope>NUCLEOTIDE SEQUENCE</scope>
    <source>
        <strain evidence="2">Tag_6206</strain>
        <tissue evidence="2">Liver</tissue>
    </source>
</reference>
<dbReference type="GO" id="GO:0031463">
    <property type="term" value="C:Cul3-RING ubiquitin ligase complex"/>
    <property type="evidence" value="ECO:0007669"/>
    <property type="project" value="TreeGrafter"/>
</dbReference>
<evidence type="ECO:0000313" key="3">
    <source>
        <dbReference type="Proteomes" id="UP001044222"/>
    </source>
</evidence>
<dbReference type="Proteomes" id="UP001044222">
    <property type="component" value="Chromosome 8"/>
</dbReference>
<keyword evidence="3" id="KW-1185">Reference proteome</keyword>
<dbReference type="AlphaFoldDB" id="A0A9D3M6P3"/>
<dbReference type="EMBL" id="JAFIRN010000008">
    <property type="protein sequence ID" value="KAG5843469.1"/>
    <property type="molecule type" value="Genomic_DNA"/>
</dbReference>
<evidence type="ECO:0000313" key="2">
    <source>
        <dbReference type="EMBL" id="KAG5843469.1"/>
    </source>
</evidence>
<comment type="caution">
    <text evidence="2">The sequence shown here is derived from an EMBL/GenBank/DDBJ whole genome shotgun (WGS) entry which is preliminary data.</text>
</comment>
<dbReference type="GO" id="GO:0032465">
    <property type="term" value="P:regulation of cytokinesis"/>
    <property type="evidence" value="ECO:0007669"/>
    <property type="project" value="TreeGrafter"/>
</dbReference>
<evidence type="ECO:0000256" key="1">
    <source>
        <dbReference type="ARBA" id="ARBA00022441"/>
    </source>
</evidence>
<organism evidence="2 3">
    <name type="scientific">Anguilla anguilla</name>
    <name type="common">European freshwater eel</name>
    <name type="synonym">Muraena anguilla</name>
    <dbReference type="NCBI Taxonomy" id="7936"/>
    <lineage>
        <taxon>Eukaryota</taxon>
        <taxon>Metazoa</taxon>
        <taxon>Chordata</taxon>
        <taxon>Craniata</taxon>
        <taxon>Vertebrata</taxon>
        <taxon>Euteleostomi</taxon>
        <taxon>Actinopterygii</taxon>
        <taxon>Neopterygii</taxon>
        <taxon>Teleostei</taxon>
        <taxon>Anguilliformes</taxon>
        <taxon>Anguillidae</taxon>
        <taxon>Anguilla</taxon>
    </lineage>
</organism>
<dbReference type="GO" id="GO:0097602">
    <property type="term" value="F:cullin family protein binding"/>
    <property type="evidence" value="ECO:0007669"/>
    <property type="project" value="TreeGrafter"/>
</dbReference>
<sequence length="150" mass="16750">MCFDPEADKWTQKAPMTTVRGLHCMCTVADRLYVIGGNHFRGTSDYDDVLSCEYYSPALDLWTPIAAMLRGQSDVGVAVFQSKIYVVGGYSWNNRCMVEIVQKYDPEMDEWHKVFDLPESLGGIRACTLTVFPPEDLSGSPSRESPLSAP</sequence>
<accession>A0A9D3M6P3</accession>
<dbReference type="GO" id="GO:0004842">
    <property type="term" value="F:ubiquitin-protein transferase activity"/>
    <property type="evidence" value="ECO:0007669"/>
    <property type="project" value="TreeGrafter"/>
</dbReference>
<protein>
    <recommendedName>
        <fullName evidence="4">Kelch-like protein 13</fullName>
    </recommendedName>
</protein>
<gene>
    <name evidence="2" type="ORF">ANANG_G00151270</name>
</gene>
<dbReference type="SUPFAM" id="SSF117281">
    <property type="entry name" value="Kelch motif"/>
    <property type="match status" value="1"/>
</dbReference>
<dbReference type="InterPro" id="IPR015915">
    <property type="entry name" value="Kelch-typ_b-propeller"/>
</dbReference>
<name>A0A9D3M6P3_ANGAN</name>
<dbReference type="Gene3D" id="2.120.10.80">
    <property type="entry name" value="Kelch-type beta propeller"/>
    <property type="match status" value="1"/>
</dbReference>
<dbReference type="InterPro" id="IPR006652">
    <property type="entry name" value="Kelch_1"/>
</dbReference>
<dbReference type="Pfam" id="PF01344">
    <property type="entry name" value="Kelch_1"/>
    <property type="match status" value="2"/>
</dbReference>
<keyword evidence="1" id="KW-0880">Kelch repeat</keyword>